<evidence type="ECO:0000256" key="1">
    <source>
        <dbReference type="SAM" id="SignalP"/>
    </source>
</evidence>
<comment type="caution">
    <text evidence="2">The sequence shown here is derived from an EMBL/GenBank/DDBJ whole genome shotgun (WGS) entry which is preliminary data.</text>
</comment>
<reference evidence="2" key="1">
    <citation type="submission" date="2021-02" db="EMBL/GenBank/DDBJ databases">
        <title>Natronogracilivirga saccharolytica gen. nov. sp. nov. a new anaerobic, haloalkiliphilic carbohydrate-fermenting bacterium from soda lake and proposing of Cyclonatronumiaceae fam. nov. in the phylum Balneolaeota.</title>
        <authorList>
            <person name="Zhilina T.N."/>
            <person name="Sorokin D.Y."/>
            <person name="Zavarzina D.G."/>
            <person name="Toshchakov S.V."/>
            <person name="Kublanov I.V."/>
        </authorList>
    </citation>
    <scope>NUCLEOTIDE SEQUENCE</scope>
    <source>
        <strain evidence="2">Z-1702</strain>
    </source>
</reference>
<protein>
    <recommendedName>
        <fullName evidence="4">G-D-S-L family lipolytic protein</fullName>
    </recommendedName>
</protein>
<evidence type="ECO:0008006" key="4">
    <source>
        <dbReference type="Google" id="ProtNLM"/>
    </source>
</evidence>
<feature type="chain" id="PRO_5035173126" description="G-D-S-L family lipolytic protein" evidence="1">
    <location>
        <begin position="19"/>
        <end position="462"/>
    </location>
</feature>
<name>A0A8J7RKK8_9BACT</name>
<sequence>MKRLTHLFSFLMAMLVLSQCDPSISERTADSGQADFSSYVAVGNSLTAGYSDNALHREGQINSFPNILAGQMQQAGGGEFLQPLVNPGVGSNAEGEARLVLQVTTGPDGSPTLSPAPAAESGQDIFSRQQTGPFHNVGVPGARSFHLVAEGYGNTEAGEGNYNPFFARFKSDPMATVLGDALMAEPTFFTLWAGNNDVLGYATAGGTGQGLEEMGDPAQVSDNDITPVNVFEGSIEALAGTLAGEGALGAVLSIPDVTTIPFFNTVPWDGLALTAEQAQMLRAGYEAEGVPEQLIPDFQEGANGFVIEDGDAPAGFRMAEQGEHILLSVPQDSLQPLPEGAGWGSSTPIPDQYTLTAEQAGNVRLATDTFNDILEGAASQLGLVFVDVNPELEAAAQEGVVYDAILLTTEFVEGGVFSLDGIHLTPRGAAMVTNMVIEEINETYGATVSPVNVSAYEGVRFP</sequence>
<dbReference type="Pfam" id="PF00657">
    <property type="entry name" value="Lipase_GDSL"/>
    <property type="match status" value="1"/>
</dbReference>
<dbReference type="AlphaFoldDB" id="A0A8J7RKK8"/>
<dbReference type="Gene3D" id="3.40.50.1110">
    <property type="entry name" value="SGNH hydrolase"/>
    <property type="match status" value="1"/>
</dbReference>
<keyword evidence="1" id="KW-0732">Signal</keyword>
<dbReference type="RefSeq" id="WP_210511441.1">
    <property type="nucleotide sequence ID" value="NZ_JAFIDN010000005.1"/>
</dbReference>
<gene>
    <name evidence="2" type="ORF">NATSA_07685</name>
</gene>
<dbReference type="InterPro" id="IPR036514">
    <property type="entry name" value="SGNH_hydro_sf"/>
</dbReference>
<dbReference type="InterPro" id="IPR001087">
    <property type="entry name" value="GDSL"/>
</dbReference>
<organism evidence="2 3">
    <name type="scientific">Natronogracilivirga saccharolytica</name>
    <dbReference type="NCBI Taxonomy" id="2812953"/>
    <lineage>
        <taxon>Bacteria</taxon>
        <taxon>Pseudomonadati</taxon>
        <taxon>Balneolota</taxon>
        <taxon>Balneolia</taxon>
        <taxon>Balneolales</taxon>
        <taxon>Cyclonatronaceae</taxon>
        <taxon>Natronogracilivirga</taxon>
    </lineage>
</organism>
<dbReference type="Proteomes" id="UP000673975">
    <property type="component" value="Unassembled WGS sequence"/>
</dbReference>
<proteinExistence type="predicted"/>
<dbReference type="EMBL" id="JAFIDN010000005">
    <property type="protein sequence ID" value="MBP3192540.1"/>
    <property type="molecule type" value="Genomic_DNA"/>
</dbReference>
<accession>A0A8J7RKK8</accession>
<keyword evidence="3" id="KW-1185">Reference proteome</keyword>
<evidence type="ECO:0000313" key="2">
    <source>
        <dbReference type="EMBL" id="MBP3192540.1"/>
    </source>
</evidence>
<evidence type="ECO:0000313" key="3">
    <source>
        <dbReference type="Proteomes" id="UP000673975"/>
    </source>
</evidence>
<dbReference type="SUPFAM" id="SSF52266">
    <property type="entry name" value="SGNH hydrolase"/>
    <property type="match status" value="1"/>
</dbReference>
<feature type="signal peptide" evidence="1">
    <location>
        <begin position="1"/>
        <end position="18"/>
    </location>
</feature>
<dbReference type="GO" id="GO:0016788">
    <property type="term" value="F:hydrolase activity, acting on ester bonds"/>
    <property type="evidence" value="ECO:0007669"/>
    <property type="project" value="InterPro"/>
</dbReference>